<evidence type="ECO:0000313" key="2">
    <source>
        <dbReference type="EMBL" id="KAK2829778.1"/>
    </source>
</evidence>
<protein>
    <submittedName>
        <fullName evidence="2">Uncharacterized protein</fullName>
    </submittedName>
</protein>
<evidence type="ECO:0000313" key="3">
    <source>
        <dbReference type="Proteomes" id="UP001187315"/>
    </source>
</evidence>
<gene>
    <name evidence="2" type="ORF">Q7C36_017768</name>
</gene>
<dbReference type="Proteomes" id="UP001187315">
    <property type="component" value="Unassembled WGS sequence"/>
</dbReference>
<dbReference type="AlphaFoldDB" id="A0AA88S848"/>
<accession>A0AA88S848</accession>
<proteinExistence type="predicted"/>
<keyword evidence="3" id="KW-1185">Reference proteome</keyword>
<evidence type="ECO:0000256" key="1">
    <source>
        <dbReference type="SAM" id="MobiDB-lite"/>
    </source>
</evidence>
<organism evidence="2 3">
    <name type="scientific">Tachysurus vachellii</name>
    <name type="common">Darkbarbel catfish</name>
    <name type="synonym">Pelteobagrus vachellii</name>
    <dbReference type="NCBI Taxonomy" id="175792"/>
    <lineage>
        <taxon>Eukaryota</taxon>
        <taxon>Metazoa</taxon>
        <taxon>Chordata</taxon>
        <taxon>Craniata</taxon>
        <taxon>Vertebrata</taxon>
        <taxon>Euteleostomi</taxon>
        <taxon>Actinopterygii</taxon>
        <taxon>Neopterygii</taxon>
        <taxon>Teleostei</taxon>
        <taxon>Ostariophysi</taxon>
        <taxon>Siluriformes</taxon>
        <taxon>Bagridae</taxon>
        <taxon>Tachysurus</taxon>
    </lineage>
</organism>
<reference evidence="2" key="1">
    <citation type="submission" date="2023-08" db="EMBL/GenBank/DDBJ databases">
        <title>Pelteobagrus vachellii genome.</title>
        <authorList>
            <person name="Liu H."/>
        </authorList>
    </citation>
    <scope>NUCLEOTIDE SEQUENCE</scope>
    <source>
        <strain evidence="2">PRFRI_2022a</strain>
        <tissue evidence="2">Muscle</tissue>
    </source>
</reference>
<feature type="region of interest" description="Disordered" evidence="1">
    <location>
        <begin position="68"/>
        <end position="132"/>
    </location>
</feature>
<dbReference type="EMBL" id="JAVHJS010000018">
    <property type="protein sequence ID" value="KAK2829778.1"/>
    <property type="molecule type" value="Genomic_DNA"/>
</dbReference>
<comment type="caution">
    <text evidence="2">The sequence shown here is derived from an EMBL/GenBank/DDBJ whole genome shotgun (WGS) entry which is preliminary data.</text>
</comment>
<feature type="compositionally biased region" description="Basic and acidic residues" evidence="1">
    <location>
        <begin position="68"/>
        <end position="82"/>
    </location>
</feature>
<sequence length="144" mass="16093">MLLKVKYHSIKKYIKLHSGFTYSEFIREVKNKFGLPDAAQRDIFDETDTAVEEDILLELLEANPDTCLTERDSDSISDEARYHSTPSSLTDTISLSSSDSDLRELVIPTGRNRSSKEDTSSSATKASMSEAAKENLTFDNTAVF</sequence>
<feature type="compositionally biased region" description="Low complexity" evidence="1">
    <location>
        <begin position="84"/>
        <end position="99"/>
    </location>
</feature>
<name>A0AA88S848_TACVA</name>